<dbReference type="KEGG" id="pce:PECL_1691"/>
<keyword evidence="5" id="KW-1185">Reference proteome</keyword>
<dbReference type="PRINTS" id="PR00455">
    <property type="entry name" value="HTHTETR"/>
</dbReference>
<dbReference type="GO" id="GO:0003700">
    <property type="term" value="F:DNA-binding transcription factor activity"/>
    <property type="evidence" value="ECO:0007669"/>
    <property type="project" value="TreeGrafter"/>
</dbReference>
<feature type="DNA-binding region" description="H-T-H motif" evidence="2">
    <location>
        <begin position="27"/>
        <end position="46"/>
    </location>
</feature>
<dbReference type="AlphaFoldDB" id="G8PBB9"/>
<keyword evidence="1 2" id="KW-0238">DNA-binding</keyword>
<evidence type="ECO:0000313" key="4">
    <source>
        <dbReference type="EMBL" id="AEV95908.1"/>
    </source>
</evidence>
<dbReference type="PROSITE" id="PS50977">
    <property type="entry name" value="HTH_TETR_2"/>
    <property type="match status" value="1"/>
</dbReference>
<dbReference type="Proteomes" id="UP000005444">
    <property type="component" value="Chromosome"/>
</dbReference>
<dbReference type="PANTHER" id="PTHR30055:SF226">
    <property type="entry name" value="HTH-TYPE TRANSCRIPTIONAL REGULATOR PKSA"/>
    <property type="match status" value="1"/>
</dbReference>
<dbReference type="HOGENOM" id="CLU_069356_27_3_9"/>
<reference evidence="4 5" key="1">
    <citation type="journal article" date="2012" name="J. Bacteriol.">
        <title>Complete Genome Sequence of the Beer Spoilage Organism Pediococcus claussenii ATCC BAA-344T.</title>
        <authorList>
            <person name="Pittet V."/>
            <person name="Abegunde T."/>
            <person name="Marfleet T."/>
            <person name="Haakensen M."/>
            <person name="Morrow K."/>
            <person name="Jayaprakash T."/>
            <person name="Schroeder K."/>
            <person name="Trost B."/>
            <person name="Byrns S."/>
            <person name="Bergsveinson J."/>
            <person name="Kusalik A."/>
            <person name="Ziola B."/>
        </authorList>
    </citation>
    <scope>NUCLEOTIDE SEQUENCE [LARGE SCALE GENOMIC DNA]</scope>
    <source>
        <strain evidence="4 5">ATCC BAA-344</strain>
    </source>
</reference>
<dbReference type="InterPro" id="IPR050109">
    <property type="entry name" value="HTH-type_TetR-like_transc_reg"/>
</dbReference>
<dbReference type="GO" id="GO:0000976">
    <property type="term" value="F:transcription cis-regulatory region binding"/>
    <property type="evidence" value="ECO:0007669"/>
    <property type="project" value="TreeGrafter"/>
</dbReference>
<dbReference type="InterPro" id="IPR001647">
    <property type="entry name" value="HTH_TetR"/>
</dbReference>
<evidence type="ECO:0000256" key="1">
    <source>
        <dbReference type="ARBA" id="ARBA00023125"/>
    </source>
</evidence>
<organism evidence="4 5">
    <name type="scientific">Pediococcus claussenii (strain ATCC BAA-344 / DSM 14800 / JCM 18046 / KCTC 3811 / LMG 21948 / P06)</name>
    <dbReference type="NCBI Taxonomy" id="701521"/>
    <lineage>
        <taxon>Bacteria</taxon>
        <taxon>Bacillati</taxon>
        <taxon>Bacillota</taxon>
        <taxon>Bacilli</taxon>
        <taxon>Lactobacillales</taxon>
        <taxon>Lactobacillaceae</taxon>
        <taxon>Pediococcus</taxon>
    </lineage>
</organism>
<proteinExistence type="predicted"/>
<dbReference type="RefSeq" id="WP_014216102.1">
    <property type="nucleotide sequence ID" value="NC_016605.1"/>
</dbReference>
<name>G8PBB9_PEDCP</name>
<dbReference type="Gene3D" id="1.10.357.10">
    <property type="entry name" value="Tetracycline Repressor, domain 2"/>
    <property type="match status" value="1"/>
</dbReference>
<feature type="domain" description="HTH tetR-type" evidence="3">
    <location>
        <begin position="4"/>
        <end position="64"/>
    </location>
</feature>
<dbReference type="Pfam" id="PF00440">
    <property type="entry name" value="TetR_N"/>
    <property type="match status" value="1"/>
</dbReference>
<protein>
    <submittedName>
        <fullName evidence="4">Transcriptional regulator, TetR family</fullName>
    </submittedName>
</protein>
<evidence type="ECO:0000313" key="5">
    <source>
        <dbReference type="Proteomes" id="UP000005444"/>
    </source>
</evidence>
<dbReference type="EMBL" id="CP003137">
    <property type="protein sequence ID" value="AEV95908.1"/>
    <property type="molecule type" value="Genomic_DNA"/>
</dbReference>
<dbReference type="eggNOG" id="COG1309">
    <property type="taxonomic scope" value="Bacteria"/>
</dbReference>
<gene>
    <name evidence="4" type="ordered locus">PECL_1691</name>
</gene>
<evidence type="ECO:0000256" key="2">
    <source>
        <dbReference type="PROSITE-ProRule" id="PRU00335"/>
    </source>
</evidence>
<dbReference type="STRING" id="701521.PECL_1691"/>
<dbReference type="SUPFAM" id="SSF46689">
    <property type="entry name" value="Homeodomain-like"/>
    <property type="match status" value="1"/>
</dbReference>
<dbReference type="InterPro" id="IPR009057">
    <property type="entry name" value="Homeodomain-like_sf"/>
</dbReference>
<evidence type="ECO:0000259" key="3">
    <source>
        <dbReference type="PROSITE" id="PS50977"/>
    </source>
</evidence>
<dbReference type="PANTHER" id="PTHR30055">
    <property type="entry name" value="HTH-TYPE TRANSCRIPTIONAL REGULATOR RUTR"/>
    <property type="match status" value="1"/>
</dbReference>
<accession>G8PBB9</accession>
<sequence>MAVNDTRTKILNAFSRLVVEYGYTSTTTLAIAKEAGVNESTIFRNFHDKEGLLDALVSFYLDDIANVRQTFVPSDSIEEDLIRLAKSYNDFVKEHRAIMSIGLSEQARFPEINVALQQLPNRFKEILDSYFSKMIQLRKINPELDIETIILDFVWLNFGHFWTQARFGSSSIQVSDEDFYQKNIRSFARALL</sequence>
<dbReference type="PATRIC" id="fig|701521.8.peg.1592"/>